<dbReference type="PANTHER" id="PTHR47027:SF8">
    <property type="entry name" value="RIBONUCLEASE H"/>
    <property type="match status" value="1"/>
</dbReference>
<evidence type="ECO:0000259" key="1">
    <source>
        <dbReference type="PROSITE" id="PS50878"/>
    </source>
</evidence>
<dbReference type="SUPFAM" id="SSF56219">
    <property type="entry name" value="DNase I-like"/>
    <property type="match status" value="1"/>
</dbReference>
<dbReference type="InterPro" id="IPR000477">
    <property type="entry name" value="RT_dom"/>
</dbReference>
<dbReference type="Gene3D" id="3.60.10.10">
    <property type="entry name" value="Endonuclease/exonuclease/phosphatase"/>
    <property type="match status" value="1"/>
</dbReference>
<dbReference type="GO" id="GO:0071897">
    <property type="term" value="P:DNA biosynthetic process"/>
    <property type="evidence" value="ECO:0007669"/>
    <property type="project" value="UniProtKB-ARBA"/>
</dbReference>
<dbReference type="Pfam" id="PF14529">
    <property type="entry name" value="Exo_endo_phos_2"/>
    <property type="match status" value="1"/>
</dbReference>
<protein>
    <submittedName>
        <fullName evidence="2">Craniofacial development protein 2</fullName>
    </submittedName>
</protein>
<dbReference type="PROSITE" id="PS50878">
    <property type="entry name" value="RT_POL"/>
    <property type="match status" value="1"/>
</dbReference>
<accession>A0A8D9FKP0</accession>
<reference evidence="2" key="1">
    <citation type="submission" date="2021-05" db="EMBL/GenBank/DDBJ databases">
        <authorList>
            <person name="Alioto T."/>
            <person name="Alioto T."/>
            <person name="Gomez Garrido J."/>
        </authorList>
    </citation>
    <scope>NUCLEOTIDE SEQUENCE</scope>
</reference>
<name>A0A8D9FKP0_9HEMI</name>
<proteinExistence type="predicted"/>
<dbReference type="InterPro" id="IPR036691">
    <property type="entry name" value="Endo/exonu/phosph_ase_sf"/>
</dbReference>
<dbReference type="EMBL" id="HBUF01679920">
    <property type="protein sequence ID" value="CAG6792165.1"/>
    <property type="molecule type" value="Transcribed_RNA"/>
</dbReference>
<organism evidence="2">
    <name type="scientific">Cacopsylla melanoneura</name>
    <dbReference type="NCBI Taxonomy" id="428564"/>
    <lineage>
        <taxon>Eukaryota</taxon>
        <taxon>Metazoa</taxon>
        <taxon>Ecdysozoa</taxon>
        <taxon>Arthropoda</taxon>
        <taxon>Hexapoda</taxon>
        <taxon>Insecta</taxon>
        <taxon>Pterygota</taxon>
        <taxon>Neoptera</taxon>
        <taxon>Paraneoptera</taxon>
        <taxon>Hemiptera</taxon>
        <taxon>Sternorrhyncha</taxon>
        <taxon>Psylloidea</taxon>
        <taxon>Psyllidae</taxon>
        <taxon>Psyllinae</taxon>
        <taxon>Cacopsylla</taxon>
    </lineage>
</organism>
<dbReference type="InterPro" id="IPR043502">
    <property type="entry name" value="DNA/RNA_pol_sf"/>
</dbReference>
<dbReference type="AlphaFoldDB" id="A0A8D9FKP0"/>
<dbReference type="CDD" id="cd09076">
    <property type="entry name" value="L1-EN"/>
    <property type="match status" value="1"/>
</dbReference>
<feature type="domain" description="Reverse transcriptase" evidence="1">
    <location>
        <begin position="403"/>
        <end position="677"/>
    </location>
</feature>
<dbReference type="Gene3D" id="3.30.70.270">
    <property type="match status" value="1"/>
</dbReference>
<evidence type="ECO:0000313" key="2">
    <source>
        <dbReference type="EMBL" id="CAG6792165.1"/>
    </source>
</evidence>
<dbReference type="CDD" id="cd01650">
    <property type="entry name" value="RT_nLTR_like"/>
    <property type="match status" value="1"/>
</dbReference>
<dbReference type="GO" id="GO:0003824">
    <property type="term" value="F:catalytic activity"/>
    <property type="evidence" value="ECO:0007669"/>
    <property type="project" value="InterPro"/>
</dbReference>
<sequence>MRIEAQPRNIFLVQCYSPTAEKHDERETFYNHLNEVIKKKKSEEILMVLGDFNAKVGLGRIDNIVGPFGLGEMNDAGEDFVSFCSENSLTICNTWFEQKVSARHTWTSPGGNTKNQIDYICINQRYRNAILNAKARPGADCSSDHNPVIITMRVKLKKLKQPKKKLLWNDDKYKQPIVKQQFSYTFLEEIDKKKPFEDHEKWSAYKEALKAAAEKVIGKKTSQAKQKWMTQDILDLMEERKRYKTITTVESQQKYRELKRKVRDLCRKRKDEFINNECEEAERLEKFNSSQFHKKLKSLTPKSNKVSHCLLDAEGNELFDGMEISARWKEYCETLYEDRNRSTQLEVRQIEEDQIPQFTTEDIGKIIKELKNNKSVGPDEIPAEFLKLLNEEGIQHITEIINTIYKNGIIPNDFAESTFIPIPKVNKAQNCSDFRTISLISHTSKILLILIKQRISDIIERNLSETQIGFRNGKGCRDAITGLRILLGKSLEMQNGVYLAFIDFQKAFDNVLHDKLRIILEKINIPRAELRLIESLYWNQRGKIKTQQGTSEGFAIKKGIRQGCIISPMLFNLYVEQIISESIGDEKDGFKMNGRVLNNIRYADDTLLIATSKEELEKLLRKVMIICEKYGMKMNMKKTKVMLVAKGETELERRLNIKMGSETLEQVTSYQYLGALIHNDGRCIKEIKKRIGMGKSAFWVHKEMMRRNIISKGTKLGLLKTYVYSVMSYGCESWTLDETTSKRITSFENWCYRRMLKISWEDKVTNTEVLRRIGKRKFELLKIVKQRKLAYAGHVMRESSGRLLTEIMDGKIDGRRAQGRQRRKWVDDIKEWTKLPTYGKVKRLAEDRVKWKELIHNINIATFGYGEMQL</sequence>
<dbReference type="InterPro" id="IPR043128">
    <property type="entry name" value="Rev_trsase/Diguanyl_cyclase"/>
</dbReference>
<dbReference type="InterPro" id="IPR005135">
    <property type="entry name" value="Endo/exonuclease/phosphatase"/>
</dbReference>
<dbReference type="Pfam" id="PF00078">
    <property type="entry name" value="RVT_1"/>
    <property type="match status" value="1"/>
</dbReference>
<dbReference type="SUPFAM" id="SSF56672">
    <property type="entry name" value="DNA/RNA polymerases"/>
    <property type="match status" value="1"/>
</dbReference>
<dbReference type="PANTHER" id="PTHR47027">
    <property type="entry name" value="REVERSE TRANSCRIPTASE DOMAIN-CONTAINING PROTEIN"/>
    <property type="match status" value="1"/>
</dbReference>